<dbReference type="SUPFAM" id="SSF74942">
    <property type="entry name" value="YhbC-like, C-terminal domain"/>
    <property type="match status" value="1"/>
</dbReference>
<reference evidence="8" key="1">
    <citation type="journal article" date="2019" name="Int. J. Syst. Evol. Microbiol.">
        <title>The Global Catalogue of Microorganisms (GCM) 10K type strain sequencing project: providing services to taxonomists for standard genome sequencing and annotation.</title>
        <authorList>
            <consortium name="The Broad Institute Genomics Platform"/>
            <consortium name="The Broad Institute Genome Sequencing Center for Infectious Disease"/>
            <person name="Wu L."/>
            <person name="Ma J."/>
        </authorList>
    </citation>
    <scope>NUCLEOTIDE SEQUENCE [LARGE SCALE GENOMIC DNA]</scope>
    <source>
        <strain evidence="8">CGMCC 1.13574</strain>
    </source>
</reference>
<feature type="domain" description="Ribosome maturation factor RimP C-terminal" evidence="6">
    <location>
        <begin position="89"/>
        <end position="154"/>
    </location>
</feature>
<feature type="region of interest" description="Disordered" evidence="4">
    <location>
        <begin position="160"/>
        <end position="194"/>
    </location>
</feature>
<dbReference type="InterPro" id="IPR028989">
    <property type="entry name" value="RimP_N"/>
</dbReference>
<feature type="domain" description="Ribosome maturation factor RimP N-terminal" evidence="5">
    <location>
        <begin position="20"/>
        <end position="86"/>
    </location>
</feature>
<dbReference type="EMBL" id="JBHSGG010000010">
    <property type="protein sequence ID" value="MFC4727362.1"/>
    <property type="molecule type" value="Genomic_DNA"/>
</dbReference>
<evidence type="ECO:0000259" key="6">
    <source>
        <dbReference type="Pfam" id="PF17384"/>
    </source>
</evidence>
<comment type="caution">
    <text evidence="7">The sequence shown here is derived from an EMBL/GenBank/DDBJ whole genome shotgun (WGS) entry which is preliminary data.</text>
</comment>
<dbReference type="InterPro" id="IPR035956">
    <property type="entry name" value="RimP_N_sf"/>
</dbReference>
<gene>
    <name evidence="3 7" type="primary">rimP</name>
    <name evidence="7" type="ORF">ACFO3Q_04160</name>
</gene>
<evidence type="ECO:0000313" key="7">
    <source>
        <dbReference type="EMBL" id="MFC4727362.1"/>
    </source>
</evidence>
<dbReference type="NCBIfam" id="NF000927">
    <property type="entry name" value="PRK00092.1-1"/>
    <property type="match status" value="1"/>
</dbReference>
<comment type="subcellular location">
    <subcellularLocation>
        <location evidence="3">Cytoplasm</location>
    </subcellularLocation>
</comment>
<keyword evidence="1 3" id="KW-0963">Cytoplasm</keyword>
<name>A0ABV9NG88_9GAMM</name>
<dbReference type="Gene3D" id="3.30.300.70">
    <property type="entry name" value="RimP-like superfamily, N-terminal"/>
    <property type="match status" value="1"/>
</dbReference>
<dbReference type="CDD" id="cd01734">
    <property type="entry name" value="YlxS_C"/>
    <property type="match status" value="1"/>
</dbReference>
<evidence type="ECO:0000256" key="1">
    <source>
        <dbReference type="ARBA" id="ARBA00022490"/>
    </source>
</evidence>
<comment type="function">
    <text evidence="3">Required for maturation of 30S ribosomal subunits.</text>
</comment>
<keyword evidence="2 3" id="KW-0690">Ribosome biogenesis</keyword>
<dbReference type="Proteomes" id="UP001595892">
    <property type="component" value="Unassembled WGS sequence"/>
</dbReference>
<accession>A0ABV9NG88</accession>
<evidence type="ECO:0000313" key="8">
    <source>
        <dbReference type="Proteomes" id="UP001595892"/>
    </source>
</evidence>
<sequence>MSNKTDQIAELLSPTVAALGLGLELWGVEYLPAPSRALLRLYIDAGERPVTLDDCEAVSREVSAVLDVEDPISGQYVLEVSSPGLDRPLFAPEHFARYRGETVKVTLRLPQDGRRRLQGRILRADAAGFALDVDGGEVAVAHGNVEKARVVPDFVALGLDTAGKTGKGKKNARRADGGAHDSNTSGDESPDAEQ</sequence>
<comment type="similarity">
    <text evidence="3">Belongs to the RimP family.</text>
</comment>
<dbReference type="Pfam" id="PF17384">
    <property type="entry name" value="DUF150_C"/>
    <property type="match status" value="1"/>
</dbReference>
<dbReference type="SUPFAM" id="SSF75420">
    <property type="entry name" value="YhbC-like, N-terminal domain"/>
    <property type="match status" value="1"/>
</dbReference>
<proteinExistence type="inferred from homology"/>
<dbReference type="Pfam" id="PF02576">
    <property type="entry name" value="RimP_N"/>
    <property type="match status" value="1"/>
</dbReference>
<dbReference type="HAMAP" id="MF_01077">
    <property type="entry name" value="RimP"/>
    <property type="match status" value="1"/>
</dbReference>
<dbReference type="RefSeq" id="WP_377003377.1">
    <property type="nucleotide sequence ID" value="NZ_JBHSGG010000010.1"/>
</dbReference>
<keyword evidence="8" id="KW-1185">Reference proteome</keyword>
<protein>
    <recommendedName>
        <fullName evidence="3">Ribosome maturation factor RimP</fullName>
    </recommendedName>
</protein>
<dbReference type="PANTHER" id="PTHR33867">
    <property type="entry name" value="RIBOSOME MATURATION FACTOR RIMP"/>
    <property type="match status" value="1"/>
</dbReference>
<dbReference type="Gene3D" id="2.30.30.180">
    <property type="entry name" value="Ribosome maturation factor RimP, C-terminal domain"/>
    <property type="match status" value="1"/>
</dbReference>
<dbReference type="InterPro" id="IPR036847">
    <property type="entry name" value="RimP_C_sf"/>
</dbReference>
<dbReference type="InterPro" id="IPR003728">
    <property type="entry name" value="Ribosome_maturation_RimP"/>
</dbReference>
<organism evidence="7 8">
    <name type="scientific">Coralloluteibacterium thermophilum</name>
    <dbReference type="NCBI Taxonomy" id="2707049"/>
    <lineage>
        <taxon>Bacteria</taxon>
        <taxon>Pseudomonadati</taxon>
        <taxon>Pseudomonadota</taxon>
        <taxon>Gammaproteobacteria</taxon>
        <taxon>Lysobacterales</taxon>
        <taxon>Lysobacteraceae</taxon>
        <taxon>Coralloluteibacterium</taxon>
    </lineage>
</organism>
<evidence type="ECO:0000256" key="3">
    <source>
        <dbReference type="HAMAP-Rule" id="MF_01077"/>
    </source>
</evidence>
<evidence type="ECO:0000256" key="2">
    <source>
        <dbReference type="ARBA" id="ARBA00022517"/>
    </source>
</evidence>
<dbReference type="InterPro" id="IPR028998">
    <property type="entry name" value="RimP_C"/>
</dbReference>
<evidence type="ECO:0000256" key="4">
    <source>
        <dbReference type="SAM" id="MobiDB-lite"/>
    </source>
</evidence>
<evidence type="ECO:0000259" key="5">
    <source>
        <dbReference type="Pfam" id="PF02576"/>
    </source>
</evidence>
<dbReference type="PANTHER" id="PTHR33867:SF1">
    <property type="entry name" value="RIBOSOME MATURATION FACTOR RIMP"/>
    <property type="match status" value="1"/>
</dbReference>